<dbReference type="GO" id="GO:0005737">
    <property type="term" value="C:cytoplasm"/>
    <property type="evidence" value="ECO:0007669"/>
    <property type="project" value="TreeGrafter"/>
</dbReference>
<dbReference type="EMBL" id="MLKD01000002">
    <property type="protein sequence ID" value="OQE29950.1"/>
    <property type="molecule type" value="Genomic_DNA"/>
</dbReference>
<dbReference type="Pfam" id="PF13673">
    <property type="entry name" value="Acetyltransf_10"/>
    <property type="match status" value="1"/>
</dbReference>
<comment type="caution">
    <text evidence="4">The sequence shown here is derived from an EMBL/GenBank/DDBJ whole genome shotgun (WGS) entry which is preliminary data.</text>
</comment>
<feature type="domain" description="N-acetyltransferase" evidence="3">
    <location>
        <begin position="61"/>
        <end position="199"/>
    </location>
</feature>
<name>A0A1V6TVM5_9EURO</name>
<keyword evidence="5" id="KW-1185">Reference proteome</keyword>
<dbReference type="PROSITE" id="PS51186">
    <property type="entry name" value="GNAT"/>
    <property type="match status" value="1"/>
</dbReference>
<evidence type="ECO:0000256" key="1">
    <source>
        <dbReference type="ARBA" id="ARBA00022679"/>
    </source>
</evidence>
<dbReference type="InterPro" id="IPR000182">
    <property type="entry name" value="GNAT_dom"/>
</dbReference>
<dbReference type="GO" id="GO:0004059">
    <property type="term" value="F:aralkylamine N-acetyltransferase activity"/>
    <property type="evidence" value="ECO:0007669"/>
    <property type="project" value="TreeGrafter"/>
</dbReference>
<keyword evidence="2" id="KW-0012">Acyltransferase</keyword>
<dbReference type="STRING" id="303698.A0A1V6TVM5"/>
<proteinExistence type="predicted"/>
<sequence>MDQTSPCQFPALTGREAYVRPLSVQDVKSCTTVESAFPEHERCSEEKFYYRLSHTPDLCLGLFVKEEENDRLIGHTIANRTSASSITEGSMEMPENWRSLTPNDVVQVDGEVIGNDPNGTTIAIHSVVIIPEFQGKGVGKALVKAYIRYIRDANIPGDRLSLIAHGHLIKFYESAGFKNQGQSECQFAGGGWFDLDLKL</sequence>
<evidence type="ECO:0000259" key="3">
    <source>
        <dbReference type="PROSITE" id="PS51186"/>
    </source>
</evidence>
<dbReference type="Gene3D" id="3.40.630.30">
    <property type="match status" value="1"/>
</dbReference>
<protein>
    <recommendedName>
        <fullName evidence="3">N-acetyltransferase domain-containing protein</fullName>
    </recommendedName>
</protein>
<dbReference type="OrthoDB" id="30840at2759"/>
<dbReference type="PANTHER" id="PTHR10908:SF0">
    <property type="entry name" value="SEROTONIN N-ACETYLTRANSFERASE"/>
    <property type="match status" value="1"/>
</dbReference>
<keyword evidence="1" id="KW-0808">Transferase</keyword>
<reference evidence="5" key="1">
    <citation type="journal article" date="2017" name="Nat. Microbiol.">
        <title>Global analysis of biosynthetic gene clusters reveals vast potential of secondary metabolite production in Penicillium species.</title>
        <authorList>
            <person name="Nielsen J.C."/>
            <person name="Grijseels S."/>
            <person name="Prigent S."/>
            <person name="Ji B."/>
            <person name="Dainat J."/>
            <person name="Nielsen K.F."/>
            <person name="Frisvad J.C."/>
            <person name="Workman M."/>
            <person name="Nielsen J."/>
        </authorList>
    </citation>
    <scope>NUCLEOTIDE SEQUENCE [LARGE SCALE GENOMIC DNA]</scope>
    <source>
        <strain evidence="5">IBT 24891</strain>
    </source>
</reference>
<dbReference type="PANTHER" id="PTHR10908">
    <property type="entry name" value="SEROTONIN N-ACETYLTRANSFERASE"/>
    <property type="match status" value="1"/>
</dbReference>
<accession>A0A1V6TVM5</accession>
<organism evidence="4 5">
    <name type="scientific">Penicillium steckii</name>
    <dbReference type="NCBI Taxonomy" id="303698"/>
    <lineage>
        <taxon>Eukaryota</taxon>
        <taxon>Fungi</taxon>
        <taxon>Dikarya</taxon>
        <taxon>Ascomycota</taxon>
        <taxon>Pezizomycotina</taxon>
        <taxon>Eurotiomycetes</taxon>
        <taxon>Eurotiomycetidae</taxon>
        <taxon>Eurotiales</taxon>
        <taxon>Aspergillaceae</taxon>
        <taxon>Penicillium</taxon>
    </lineage>
</organism>
<evidence type="ECO:0000313" key="4">
    <source>
        <dbReference type="EMBL" id="OQE29950.1"/>
    </source>
</evidence>
<dbReference type="SUPFAM" id="SSF55729">
    <property type="entry name" value="Acyl-CoA N-acyltransferases (Nat)"/>
    <property type="match status" value="1"/>
</dbReference>
<dbReference type="InterPro" id="IPR051635">
    <property type="entry name" value="SNAT-like"/>
</dbReference>
<dbReference type="CDD" id="cd04301">
    <property type="entry name" value="NAT_SF"/>
    <property type="match status" value="1"/>
</dbReference>
<evidence type="ECO:0000313" key="5">
    <source>
        <dbReference type="Proteomes" id="UP000191285"/>
    </source>
</evidence>
<dbReference type="InterPro" id="IPR016181">
    <property type="entry name" value="Acyl_CoA_acyltransferase"/>
</dbReference>
<gene>
    <name evidence="4" type="ORF">PENSTE_c002G01303</name>
</gene>
<dbReference type="Proteomes" id="UP000191285">
    <property type="component" value="Unassembled WGS sequence"/>
</dbReference>
<evidence type="ECO:0000256" key="2">
    <source>
        <dbReference type="ARBA" id="ARBA00023315"/>
    </source>
</evidence>
<dbReference type="AlphaFoldDB" id="A0A1V6TVM5"/>